<gene>
    <name evidence="1" type="ORF">g.14422</name>
</gene>
<dbReference type="EMBL" id="GDQN01007774">
    <property type="protein sequence ID" value="JAT83280.1"/>
    <property type="molecule type" value="Transcribed_RNA"/>
</dbReference>
<dbReference type="OrthoDB" id="7483379at2759"/>
<reference evidence="1" key="1">
    <citation type="submission" date="2015-09" db="EMBL/GenBank/DDBJ databases">
        <title>De novo assembly of Pectinophora gossypiella (Pink Bollworm) gut transcriptome.</title>
        <authorList>
            <person name="Tassone E.E."/>
        </authorList>
    </citation>
    <scope>NUCLEOTIDE SEQUENCE</scope>
</reference>
<organism evidence="1">
    <name type="scientific">Pectinophora gossypiella</name>
    <name type="common">Cotton pink bollworm</name>
    <name type="synonym">Depressaria gossypiella</name>
    <dbReference type="NCBI Taxonomy" id="13191"/>
    <lineage>
        <taxon>Eukaryota</taxon>
        <taxon>Metazoa</taxon>
        <taxon>Ecdysozoa</taxon>
        <taxon>Arthropoda</taxon>
        <taxon>Hexapoda</taxon>
        <taxon>Insecta</taxon>
        <taxon>Pterygota</taxon>
        <taxon>Neoptera</taxon>
        <taxon>Endopterygota</taxon>
        <taxon>Lepidoptera</taxon>
        <taxon>Glossata</taxon>
        <taxon>Ditrysia</taxon>
        <taxon>Gelechioidea</taxon>
        <taxon>Gelechiidae</taxon>
        <taxon>Apatetrinae</taxon>
        <taxon>Pectinophora</taxon>
    </lineage>
</organism>
<feature type="non-terminal residue" evidence="1">
    <location>
        <position position="338"/>
    </location>
</feature>
<evidence type="ECO:0000313" key="1">
    <source>
        <dbReference type="EMBL" id="JAT83280.1"/>
    </source>
</evidence>
<proteinExistence type="predicted"/>
<accession>A0A1E1W8G6</accession>
<dbReference type="AlphaFoldDB" id="A0A1E1W8G6"/>
<feature type="non-terminal residue" evidence="1">
    <location>
        <position position="1"/>
    </location>
</feature>
<protein>
    <submittedName>
        <fullName evidence="1">Uncharacterized protein</fullName>
    </submittedName>
</protein>
<name>A0A1E1W8G6_PECGO</name>
<sequence length="338" mass="38331">TDKRPRYFDPNVINNLATQVSHIQSFLQTIMQNNISSEHDNDENNVENYDDDAISLNASGELFEEGESNNILQLNTPIESDNPQINNSLPEPNIPQANNLPPEATQDFSLEVNTTIKEPSMPKTDPLRLERLKSVQHFCLQDWSEVRYSDAQKRFCSAPGFTNLECNDEIKPYDRFNHLAVTEKGFAAITQGLLKQQENVEHGIRSLISWFRSSDVIEMSVVENKIKEIFSGDYQKTSNDLLQMACGHRADLIEQRRDAILRTAKDKFIKANLRKIPPSCDYLFSPDEFSSAIDKNGGITKCFWPVKTLNSKSVVQTVTPKHTKQPPAQGFSAFNDFS</sequence>